<proteinExistence type="predicted"/>
<accession>A0A4Y7TWJ9</accession>
<evidence type="ECO:0000313" key="2">
    <source>
        <dbReference type="Proteomes" id="UP000298030"/>
    </source>
</evidence>
<dbReference type="AlphaFoldDB" id="A0A4Y7TWJ9"/>
<evidence type="ECO:0000313" key="1">
    <source>
        <dbReference type="EMBL" id="TEB38258.1"/>
    </source>
</evidence>
<sequence>MEVSEDLNLGDLPEDIVRVIFEILVEDDKCRPTYASVSKQIQSWVEPVVYRDVVVDVSRRFHRTVTDPSSTKPSTFFGLYVKSLVLQSYTTNQDILDILKKCYSVRSLVIWRGDDATPAEVEELHTLLSSSLLSPTMLSVTGAVFKPQEFKLTHSIFSQLTHLEIPVEVNDPWEWVPLRNLERLTHLSVDLYFNVEKNDPDPAETAKRILSFCPPSLRIFVVCPLPSDWDADDDDVCEATAEKIEAFSTGDIDPRIIVISYGSPFGEEHCNFLVDIQYLIRAWGHSSQGNIFWARAEAIVERRIAAKLGAFSLTE</sequence>
<keyword evidence="2" id="KW-1185">Reference proteome</keyword>
<organism evidence="1 2">
    <name type="scientific">Coprinellus micaceus</name>
    <name type="common">Glistening ink-cap mushroom</name>
    <name type="synonym">Coprinus micaceus</name>
    <dbReference type="NCBI Taxonomy" id="71717"/>
    <lineage>
        <taxon>Eukaryota</taxon>
        <taxon>Fungi</taxon>
        <taxon>Dikarya</taxon>
        <taxon>Basidiomycota</taxon>
        <taxon>Agaricomycotina</taxon>
        <taxon>Agaricomycetes</taxon>
        <taxon>Agaricomycetidae</taxon>
        <taxon>Agaricales</taxon>
        <taxon>Agaricineae</taxon>
        <taxon>Psathyrellaceae</taxon>
        <taxon>Coprinellus</taxon>
    </lineage>
</organism>
<reference evidence="1 2" key="1">
    <citation type="journal article" date="2019" name="Nat. Ecol. Evol.">
        <title>Megaphylogeny resolves global patterns of mushroom evolution.</title>
        <authorList>
            <person name="Varga T."/>
            <person name="Krizsan K."/>
            <person name="Foldi C."/>
            <person name="Dima B."/>
            <person name="Sanchez-Garcia M."/>
            <person name="Sanchez-Ramirez S."/>
            <person name="Szollosi G.J."/>
            <person name="Szarkandi J.G."/>
            <person name="Papp V."/>
            <person name="Albert L."/>
            <person name="Andreopoulos W."/>
            <person name="Angelini C."/>
            <person name="Antonin V."/>
            <person name="Barry K.W."/>
            <person name="Bougher N.L."/>
            <person name="Buchanan P."/>
            <person name="Buyck B."/>
            <person name="Bense V."/>
            <person name="Catcheside P."/>
            <person name="Chovatia M."/>
            <person name="Cooper J."/>
            <person name="Damon W."/>
            <person name="Desjardin D."/>
            <person name="Finy P."/>
            <person name="Geml J."/>
            <person name="Haridas S."/>
            <person name="Hughes K."/>
            <person name="Justo A."/>
            <person name="Karasinski D."/>
            <person name="Kautmanova I."/>
            <person name="Kiss B."/>
            <person name="Kocsube S."/>
            <person name="Kotiranta H."/>
            <person name="LaButti K.M."/>
            <person name="Lechner B.E."/>
            <person name="Liimatainen K."/>
            <person name="Lipzen A."/>
            <person name="Lukacs Z."/>
            <person name="Mihaltcheva S."/>
            <person name="Morgado L.N."/>
            <person name="Niskanen T."/>
            <person name="Noordeloos M.E."/>
            <person name="Ohm R.A."/>
            <person name="Ortiz-Santana B."/>
            <person name="Ovrebo C."/>
            <person name="Racz N."/>
            <person name="Riley R."/>
            <person name="Savchenko A."/>
            <person name="Shiryaev A."/>
            <person name="Soop K."/>
            <person name="Spirin V."/>
            <person name="Szebenyi C."/>
            <person name="Tomsovsky M."/>
            <person name="Tulloss R.E."/>
            <person name="Uehling J."/>
            <person name="Grigoriev I.V."/>
            <person name="Vagvolgyi C."/>
            <person name="Papp T."/>
            <person name="Martin F.M."/>
            <person name="Miettinen O."/>
            <person name="Hibbett D.S."/>
            <person name="Nagy L.G."/>
        </authorList>
    </citation>
    <scope>NUCLEOTIDE SEQUENCE [LARGE SCALE GENOMIC DNA]</scope>
    <source>
        <strain evidence="1 2">FP101781</strain>
    </source>
</reference>
<comment type="caution">
    <text evidence="1">The sequence shown here is derived from an EMBL/GenBank/DDBJ whole genome shotgun (WGS) entry which is preliminary data.</text>
</comment>
<protein>
    <recommendedName>
        <fullName evidence="3">F-box domain-containing protein</fullName>
    </recommendedName>
</protein>
<dbReference type="OrthoDB" id="3145912at2759"/>
<dbReference type="Proteomes" id="UP000298030">
    <property type="component" value="Unassembled WGS sequence"/>
</dbReference>
<evidence type="ECO:0008006" key="3">
    <source>
        <dbReference type="Google" id="ProtNLM"/>
    </source>
</evidence>
<name>A0A4Y7TWJ9_COPMI</name>
<gene>
    <name evidence="1" type="ORF">FA13DRAFT_1725905</name>
</gene>
<dbReference type="EMBL" id="QPFP01000003">
    <property type="protein sequence ID" value="TEB38258.1"/>
    <property type="molecule type" value="Genomic_DNA"/>
</dbReference>